<keyword evidence="2" id="KW-1185">Reference proteome</keyword>
<organism evidence="1 2">
    <name type="scientific">Melanomma pulvis-pyrius CBS 109.77</name>
    <dbReference type="NCBI Taxonomy" id="1314802"/>
    <lineage>
        <taxon>Eukaryota</taxon>
        <taxon>Fungi</taxon>
        <taxon>Dikarya</taxon>
        <taxon>Ascomycota</taxon>
        <taxon>Pezizomycotina</taxon>
        <taxon>Dothideomycetes</taxon>
        <taxon>Pleosporomycetidae</taxon>
        <taxon>Pleosporales</taxon>
        <taxon>Melanommataceae</taxon>
        <taxon>Melanomma</taxon>
    </lineage>
</organism>
<reference evidence="1" key="1">
    <citation type="journal article" date="2020" name="Stud. Mycol.">
        <title>101 Dothideomycetes genomes: a test case for predicting lifestyles and emergence of pathogens.</title>
        <authorList>
            <person name="Haridas S."/>
            <person name="Albert R."/>
            <person name="Binder M."/>
            <person name="Bloem J."/>
            <person name="Labutti K."/>
            <person name="Salamov A."/>
            <person name="Andreopoulos B."/>
            <person name="Baker S."/>
            <person name="Barry K."/>
            <person name="Bills G."/>
            <person name="Bluhm B."/>
            <person name="Cannon C."/>
            <person name="Castanera R."/>
            <person name="Culley D."/>
            <person name="Daum C."/>
            <person name="Ezra D."/>
            <person name="Gonzalez J."/>
            <person name="Henrissat B."/>
            <person name="Kuo A."/>
            <person name="Liang C."/>
            <person name="Lipzen A."/>
            <person name="Lutzoni F."/>
            <person name="Magnuson J."/>
            <person name="Mondo S."/>
            <person name="Nolan M."/>
            <person name="Ohm R."/>
            <person name="Pangilinan J."/>
            <person name="Park H.-J."/>
            <person name="Ramirez L."/>
            <person name="Alfaro M."/>
            <person name="Sun H."/>
            <person name="Tritt A."/>
            <person name="Yoshinaga Y."/>
            <person name="Zwiers L.-H."/>
            <person name="Turgeon B."/>
            <person name="Goodwin S."/>
            <person name="Spatafora J."/>
            <person name="Crous P."/>
            <person name="Grigoriev I."/>
        </authorList>
    </citation>
    <scope>NUCLEOTIDE SEQUENCE</scope>
    <source>
        <strain evidence="1">CBS 109.77</strain>
    </source>
</reference>
<dbReference type="EMBL" id="MU002106">
    <property type="protein sequence ID" value="KAF2789899.1"/>
    <property type="molecule type" value="Genomic_DNA"/>
</dbReference>
<name>A0A6A6X0N2_9PLEO</name>
<evidence type="ECO:0000313" key="1">
    <source>
        <dbReference type="EMBL" id="KAF2789899.1"/>
    </source>
</evidence>
<sequence>MWAARLSFVPFLPTSRRGNVEAARPVAAASGCYPTPWWACMYRGRCRGDWFPGKRSAGEGSVGGETWEACAQEPFGDQPRAAYPLDLMASAYVSPTE</sequence>
<proteinExistence type="predicted"/>
<dbReference type="Proteomes" id="UP000799757">
    <property type="component" value="Unassembled WGS sequence"/>
</dbReference>
<evidence type="ECO:0000313" key="2">
    <source>
        <dbReference type="Proteomes" id="UP000799757"/>
    </source>
</evidence>
<protein>
    <submittedName>
        <fullName evidence="1">Uncharacterized protein</fullName>
    </submittedName>
</protein>
<accession>A0A6A6X0N2</accession>
<gene>
    <name evidence="1" type="ORF">K505DRAFT_87055</name>
</gene>
<dbReference type="AlphaFoldDB" id="A0A6A6X0N2"/>